<dbReference type="Pfam" id="PF01047">
    <property type="entry name" value="MarR"/>
    <property type="match status" value="1"/>
</dbReference>
<organism evidence="5 6">
    <name type="scientific">Alteribacillus bidgolensis</name>
    <dbReference type="NCBI Taxonomy" id="930129"/>
    <lineage>
        <taxon>Bacteria</taxon>
        <taxon>Bacillati</taxon>
        <taxon>Bacillota</taxon>
        <taxon>Bacilli</taxon>
        <taxon>Bacillales</taxon>
        <taxon>Bacillaceae</taxon>
        <taxon>Alteribacillus</taxon>
    </lineage>
</organism>
<feature type="domain" description="HTH marR-type" evidence="4">
    <location>
        <begin position="3"/>
        <end position="134"/>
    </location>
</feature>
<evidence type="ECO:0000256" key="2">
    <source>
        <dbReference type="ARBA" id="ARBA00023125"/>
    </source>
</evidence>
<dbReference type="GO" id="GO:0003700">
    <property type="term" value="F:DNA-binding transcription factor activity"/>
    <property type="evidence" value="ECO:0007669"/>
    <property type="project" value="InterPro"/>
</dbReference>
<dbReference type="PANTHER" id="PTHR42756">
    <property type="entry name" value="TRANSCRIPTIONAL REGULATOR, MARR"/>
    <property type="match status" value="1"/>
</dbReference>
<keyword evidence="6" id="KW-1185">Reference proteome</keyword>
<dbReference type="PRINTS" id="PR00598">
    <property type="entry name" value="HTHMARR"/>
</dbReference>
<sequence>MDTSALFHFLNQKVRLLSKELNEHLHKHDLYTSQWTILYVLSEKGPMSQTDIWQYLKVEAPTMTRTLARMETSGWIHRKPGKDKRERIVVLTEEAKENLPEVKHTIKQFEQQFAAYLSNSEQEQLYHLLEKLGTKRGDE</sequence>
<dbReference type="GO" id="GO:0003677">
    <property type="term" value="F:DNA binding"/>
    <property type="evidence" value="ECO:0007669"/>
    <property type="project" value="UniProtKB-KW"/>
</dbReference>
<dbReference type="SUPFAM" id="SSF46785">
    <property type="entry name" value="Winged helix' DNA-binding domain"/>
    <property type="match status" value="1"/>
</dbReference>
<reference evidence="5 6" key="1">
    <citation type="submission" date="2016-10" db="EMBL/GenBank/DDBJ databases">
        <authorList>
            <person name="de Groot N.N."/>
        </authorList>
    </citation>
    <scope>NUCLEOTIDE SEQUENCE [LARGE SCALE GENOMIC DNA]</scope>
    <source>
        <strain evidence="6">P4B,CCM 7963,CECT 7998,DSM 25260,IBRC-M 10614,KCTC 13821</strain>
    </source>
</reference>
<dbReference type="PANTHER" id="PTHR42756:SF1">
    <property type="entry name" value="TRANSCRIPTIONAL REPRESSOR OF EMRAB OPERON"/>
    <property type="match status" value="1"/>
</dbReference>
<dbReference type="SMART" id="SM00347">
    <property type="entry name" value="HTH_MARR"/>
    <property type="match status" value="1"/>
</dbReference>
<dbReference type="InterPro" id="IPR036388">
    <property type="entry name" value="WH-like_DNA-bd_sf"/>
</dbReference>
<name>A0A1G8G0Q0_9BACI</name>
<proteinExistence type="predicted"/>
<gene>
    <name evidence="5" type="ORF">SAMN05216352_103172</name>
</gene>
<keyword evidence="1" id="KW-0805">Transcription regulation</keyword>
<accession>A0A1G8G0Q0</accession>
<dbReference type="Gene3D" id="1.10.10.10">
    <property type="entry name" value="Winged helix-like DNA-binding domain superfamily/Winged helix DNA-binding domain"/>
    <property type="match status" value="1"/>
</dbReference>
<evidence type="ECO:0000256" key="3">
    <source>
        <dbReference type="ARBA" id="ARBA00023163"/>
    </source>
</evidence>
<dbReference type="OrthoDB" id="1904211at2"/>
<evidence type="ECO:0000256" key="1">
    <source>
        <dbReference type="ARBA" id="ARBA00023015"/>
    </source>
</evidence>
<evidence type="ECO:0000313" key="6">
    <source>
        <dbReference type="Proteomes" id="UP000199017"/>
    </source>
</evidence>
<dbReference type="EMBL" id="FNDU01000003">
    <property type="protein sequence ID" value="SDH87963.1"/>
    <property type="molecule type" value="Genomic_DNA"/>
</dbReference>
<evidence type="ECO:0000313" key="5">
    <source>
        <dbReference type="EMBL" id="SDH87963.1"/>
    </source>
</evidence>
<dbReference type="InterPro" id="IPR000835">
    <property type="entry name" value="HTH_MarR-typ"/>
</dbReference>
<dbReference type="STRING" id="930129.SAMN05216352_103172"/>
<dbReference type="RefSeq" id="WP_091582570.1">
    <property type="nucleotide sequence ID" value="NZ_FNDU01000003.1"/>
</dbReference>
<dbReference type="AlphaFoldDB" id="A0A1G8G0Q0"/>
<dbReference type="Proteomes" id="UP000199017">
    <property type="component" value="Unassembled WGS sequence"/>
</dbReference>
<keyword evidence="2 5" id="KW-0238">DNA-binding</keyword>
<keyword evidence="3" id="KW-0804">Transcription</keyword>
<protein>
    <submittedName>
        <fullName evidence="5">DNA-binding transcriptional regulator, MarR family</fullName>
    </submittedName>
</protein>
<dbReference type="InterPro" id="IPR036390">
    <property type="entry name" value="WH_DNA-bd_sf"/>
</dbReference>
<dbReference type="PROSITE" id="PS50995">
    <property type="entry name" value="HTH_MARR_2"/>
    <property type="match status" value="1"/>
</dbReference>
<evidence type="ECO:0000259" key="4">
    <source>
        <dbReference type="PROSITE" id="PS50995"/>
    </source>
</evidence>